<feature type="domain" description="RING-type" evidence="6">
    <location>
        <begin position="72"/>
        <end position="111"/>
    </location>
</feature>
<evidence type="ECO:0000259" key="6">
    <source>
        <dbReference type="PROSITE" id="PS50089"/>
    </source>
</evidence>
<dbReference type="Pfam" id="PF13639">
    <property type="entry name" value="zf-RING_2"/>
    <property type="match status" value="1"/>
</dbReference>
<organism evidence="7 8">
    <name type="scientific">Brassica campestris</name>
    <name type="common">Field mustard</name>
    <dbReference type="NCBI Taxonomy" id="3711"/>
    <lineage>
        <taxon>Eukaryota</taxon>
        <taxon>Viridiplantae</taxon>
        <taxon>Streptophyta</taxon>
        <taxon>Embryophyta</taxon>
        <taxon>Tracheophyta</taxon>
        <taxon>Spermatophyta</taxon>
        <taxon>Magnoliopsida</taxon>
        <taxon>eudicotyledons</taxon>
        <taxon>Gunneridae</taxon>
        <taxon>Pentapetalae</taxon>
        <taxon>rosids</taxon>
        <taxon>malvids</taxon>
        <taxon>Brassicales</taxon>
        <taxon>Brassicaceae</taxon>
        <taxon>Brassiceae</taxon>
        <taxon>Brassica</taxon>
    </lineage>
</organism>
<keyword evidence="2 4" id="KW-0863">Zinc-finger</keyword>
<keyword evidence="3" id="KW-0862">Zinc</keyword>
<dbReference type="EMBL" id="CM010630">
    <property type="protein sequence ID" value="RID70190.1"/>
    <property type="molecule type" value="Genomic_DNA"/>
</dbReference>
<evidence type="ECO:0000256" key="3">
    <source>
        <dbReference type="ARBA" id="ARBA00022833"/>
    </source>
</evidence>
<keyword evidence="5" id="KW-0472">Membrane</keyword>
<keyword evidence="5" id="KW-0812">Transmembrane</keyword>
<reference evidence="7 8" key="1">
    <citation type="submission" date="2018-06" db="EMBL/GenBank/DDBJ databases">
        <title>WGS assembly of Brassica rapa FPsc.</title>
        <authorList>
            <person name="Bowman J."/>
            <person name="Kohchi T."/>
            <person name="Yamato K."/>
            <person name="Jenkins J."/>
            <person name="Shu S."/>
            <person name="Ishizaki K."/>
            <person name="Yamaoka S."/>
            <person name="Nishihama R."/>
            <person name="Nakamura Y."/>
            <person name="Berger F."/>
            <person name="Adam C."/>
            <person name="Aki S."/>
            <person name="Althoff F."/>
            <person name="Araki T."/>
            <person name="Arteaga-Vazquez M."/>
            <person name="Balasubrmanian S."/>
            <person name="Bauer D."/>
            <person name="Boehm C."/>
            <person name="Briginshaw L."/>
            <person name="Caballero-Perez J."/>
            <person name="Catarino B."/>
            <person name="Chen F."/>
            <person name="Chiyoda S."/>
            <person name="Chovatia M."/>
            <person name="Davies K."/>
            <person name="Delmans M."/>
            <person name="Demura T."/>
            <person name="Dierschke T."/>
            <person name="Dolan L."/>
            <person name="Dorantes-Acosta A."/>
            <person name="Eklund D."/>
            <person name="Florent S."/>
            <person name="Flores-Sandoval E."/>
            <person name="Fujiyama A."/>
            <person name="Fukuzawa H."/>
            <person name="Galik B."/>
            <person name="Grimanelli D."/>
            <person name="Grimwood J."/>
            <person name="Grossniklaus U."/>
            <person name="Hamada T."/>
            <person name="Haseloff J."/>
            <person name="Hetherington A."/>
            <person name="Higo A."/>
            <person name="Hirakawa Y."/>
            <person name="Hundley H."/>
            <person name="Ikeda Y."/>
            <person name="Inoue K."/>
            <person name="Inoue S."/>
            <person name="Ishida S."/>
            <person name="Jia Q."/>
            <person name="Kakita M."/>
            <person name="Kanazawa T."/>
            <person name="Kawai Y."/>
            <person name="Kawashima T."/>
            <person name="Kennedy M."/>
            <person name="Kinose K."/>
            <person name="Kinoshita T."/>
            <person name="Kohara Y."/>
            <person name="Koide E."/>
            <person name="Komatsu K."/>
            <person name="Kopischke S."/>
            <person name="Kubo M."/>
            <person name="Kyozuka J."/>
            <person name="Lagercrantz U."/>
            <person name="Lin S."/>
            <person name="Lindquist E."/>
            <person name="Lipzen A."/>
            <person name="Lu C."/>
            <person name="Luna E."/>
            <person name="Martienssen R."/>
            <person name="Minamino N."/>
            <person name="Mizutani M."/>
            <person name="Mizutani M."/>
            <person name="Mochizuki N."/>
            <person name="Monte I."/>
            <person name="Mosher R."/>
            <person name="Nagasaki H."/>
            <person name="Nakagami H."/>
            <person name="Naramoto S."/>
            <person name="Nishitani K."/>
            <person name="Ohtani M."/>
            <person name="Okamoto T."/>
            <person name="Okumura M."/>
            <person name="Phillips J."/>
            <person name="Pollak B."/>
            <person name="Reinders A."/>
            <person name="Roevekamp M."/>
            <person name="Sano R."/>
            <person name="Sawa S."/>
            <person name="Schmid M."/>
            <person name="Shirakawa M."/>
            <person name="Solano R."/>
            <person name="Spunde A."/>
            <person name="Suetsugu N."/>
            <person name="Sugano S."/>
            <person name="Sugiyama A."/>
            <person name="Sun R."/>
            <person name="Suzuki Y."/>
            <person name="Takenaka M."/>
            <person name="Takezawa D."/>
            <person name="Tomogane H."/>
            <person name="Tsuzuki M."/>
            <person name="Ueda T."/>
            <person name="Umeda M."/>
            <person name="Ward J."/>
            <person name="Watanabe Y."/>
            <person name="Yazaki K."/>
            <person name="Yokoyama R."/>
            <person name="Yoshitake Y."/>
            <person name="Yotsui I."/>
            <person name="Zachgo S."/>
            <person name="Schmutz J."/>
        </authorList>
    </citation>
    <scope>NUCLEOTIDE SEQUENCE [LARGE SCALE GENOMIC DNA]</scope>
    <source>
        <strain evidence="8">cv. B-3</strain>
    </source>
</reference>
<dbReference type="SMART" id="SM00184">
    <property type="entry name" value="RING"/>
    <property type="match status" value="1"/>
</dbReference>
<evidence type="ECO:0000313" key="8">
    <source>
        <dbReference type="Proteomes" id="UP000264353"/>
    </source>
</evidence>
<evidence type="ECO:0000313" key="7">
    <source>
        <dbReference type="EMBL" id="RID70190.1"/>
    </source>
</evidence>
<feature type="transmembrane region" description="Helical" evidence="5">
    <location>
        <begin position="12"/>
        <end position="32"/>
    </location>
</feature>
<dbReference type="SUPFAM" id="SSF57850">
    <property type="entry name" value="RING/U-box"/>
    <property type="match status" value="1"/>
</dbReference>
<dbReference type="AlphaFoldDB" id="A0A398A3I1"/>
<dbReference type="PANTHER" id="PTHR45798:SF97">
    <property type="entry name" value="ALCOHOL-SENSITIVE RING FINGER PROTEIN 1"/>
    <property type="match status" value="1"/>
</dbReference>
<protein>
    <recommendedName>
        <fullName evidence="6">RING-type domain-containing protein</fullName>
    </recommendedName>
</protein>
<evidence type="ECO:0000256" key="4">
    <source>
        <dbReference type="PROSITE-ProRule" id="PRU00175"/>
    </source>
</evidence>
<dbReference type="InterPro" id="IPR001841">
    <property type="entry name" value="Znf_RING"/>
</dbReference>
<dbReference type="PROSITE" id="PS50089">
    <property type="entry name" value="ZF_RING_2"/>
    <property type="match status" value="1"/>
</dbReference>
<dbReference type="InterPro" id="IPR013083">
    <property type="entry name" value="Znf_RING/FYVE/PHD"/>
</dbReference>
<evidence type="ECO:0000256" key="2">
    <source>
        <dbReference type="ARBA" id="ARBA00022771"/>
    </source>
</evidence>
<evidence type="ECO:0000256" key="1">
    <source>
        <dbReference type="ARBA" id="ARBA00022723"/>
    </source>
</evidence>
<keyword evidence="5" id="KW-1133">Transmembrane helix</keyword>
<dbReference type="GO" id="GO:0008270">
    <property type="term" value="F:zinc ion binding"/>
    <property type="evidence" value="ECO:0007669"/>
    <property type="project" value="UniProtKB-KW"/>
</dbReference>
<accession>A0A398A3I1</accession>
<dbReference type="InterPro" id="IPR052788">
    <property type="entry name" value="RING-type_E3_ligase_ATL"/>
</dbReference>
<dbReference type="Gene3D" id="3.30.40.10">
    <property type="entry name" value="Zinc/RING finger domain, C3HC4 (zinc finger)"/>
    <property type="match status" value="1"/>
</dbReference>
<dbReference type="Proteomes" id="UP000264353">
    <property type="component" value="Chromosome A3"/>
</dbReference>
<proteinExistence type="predicted"/>
<gene>
    <name evidence="7" type="ORF">BRARA_C02228</name>
</gene>
<name>A0A398A3I1_BRACM</name>
<sequence length="115" mass="13063">MGGWLSLENQLFVLLAFVLINIGLGAVLYCLVRLIRMFYATQSPVPNMSTGDIELVPILRENFLFVHGESECIICLEEFAPNVLLADTICGHAFHLYCLRRWNTNSCPMCRRNLV</sequence>
<dbReference type="PANTHER" id="PTHR45798">
    <property type="entry name" value="RING-H2 FINGER PROTEIN ATL61-RELATED-RELATED"/>
    <property type="match status" value="1"/>
</dbReference>
<keyword evidence="1" id="KW-0479">Metal-binding</keyword>
<evidence type="ECO:0000256" key="5">
    <source>
        <dbReference type="SAM" id="Phobius"/>
    </source>
</evidence>